<proteinExistence type="predicted"/>
<evidence type="ECO:0000313" key="1">
    <source>
        <dbReference type="EMBL" id="RKF79420.1"/>
    </source>
</evidence>
<dbReference type="AlphaFoldDB" id="A0A420IY04"/>
<gene>
    <name evidence="1" type="ORF">GcM1_202014</name>
</gene>
<dbReference type="Proteomes" id="UP000285326">
    <property type="component" value="Unassembled WGS sequence"/>
</dbReference>
<protein>
    <submittedName>
        <fullName evidence="1">Putative uridine kinase</fullName>
    </submittedName>
</protein>
<dbReference type="EMBL" id="MCBS01020266">
    <property type="protein sequence ID" value="RKF79420.1"/>
    <property type="molecule type" value="Genomic_DNA"/>
</dbReference>
<dbReference type="Gene3D" id="3.40.50.300">
    <property type="entry name" value="P-loop containing nucleotide triphosphate hydrolases"/>
    <property type="match status" value="1"/>
</dbReference>
<accession>A0A420IY04</accession>
<evidence type="ECO:0000313" key="2">
    <source>
        <dbReference type="Proteomes" id="UP000285326"/>
    </source>
</evidence>
<keyword evidence="1" id="KW-0808">Transferase</keyword>
<dbReference type="InterPro" id="IPR027417">
    <property type="entry name" value="P-loop_NTPase"/>
</dbReference>
<reference evidence="1 2" key="1">
    <citation type="journal article" date="2018" name="BMC Genomics">
        <title>Comparative genome analyses reveal sequence features reflecting distinct modes of host-adaptation between dicot and monocot powdery mildew.</title>
        <authorList>
            <person name="Wu Y."/>
            <person name="Ma X."/>
            <person name="Pan Z."/>
            <person name="Kale S.D."/>
            <person name="Song Y."/>
            <person name="King H."/>
            <person name="Zhang Q."/>
            <person name="Presley C."/>
            <person name="Deng X."/>
            <person name="Wei C.I."/>
            <person name="Xiao S."/>
        </authorList>
    </citation>
    <scope>NUCLEOTIDE SEQUENCE [LARGE SCALE GENOMIC DNA]</scope>
    <source>
        <strain evidence="1">UMSG1</strain>
    </source>
</reference>
<dbReference type="GO" id="GO:0016301">
    <property type="term" value="F:kinase activity"/>
    <property type="evidence" value="ECO:0007669"/>
    <property type="project" value="UniProtKB-KW"/>
</dbReference>
<sequence length="240" mass="26861">MEKQIDCLIGKLLGMYGKVPPTQRLIIAITGIPGSGEKITATGKTTLAAAITTRINLLHPLNPEKLALCIPMDGFHFTRAQLDTFPDPEIAHARRGAAFTFNTESISLFLHALRQPLTPRTKTLFAPSFSHILKDPVPDDIAISPATRIIIFEGNYLAFDMDPWRGIASLFDERWFLKVDFDIAEKRLIARHLAAGIVRSEQDARSRVHENDLINGKEIVEYQYQINEVIVSKEDEGLSK</sequence>
<dbReference type="SUPFAM" id="SSF52540">
    <property type="entry name" value="P-loop containing nucleoside triphosphate hydrolases"/>
    <property type="match status" value="1"/>
</dbReference>
<name>A0A420IY04_9PEZI</name>
<comment type="caution">
    <text evidence="1">The sequence shown here is derived from an EMBL/GenBank/DDBJ whole genome shotgun (WGS) entry which is preliminary data.</text>
</comment>
<organism evidence="1 2">
    <name type="scientific">Golovinomyces cichoracearum</name>
    <dbReference type="NCBI Taxonomy" id="62708"/>
    <lineage>
        <taxon>Eukaryota</taxon>
        <taxon>Fungi</taxon>
        <taxon>Dikarya</taxon>
        <taxon>Ascomycota</taxon>
        <taxon>Pezizomycotina</taxon>
        <taxon>Leotiomycetes</taxon>
        <taxon>Erysiphales</taxon>
        <taxon>Erysiphaceae</taxon>
        <taxon>Golovinomyces</taxon>
    </lineage>
</organism>
<keyword evidence="1" id="KW-0418">Kinase</keyword>
<dbReference type="PANTHER" id="PTHR10285">
    <property type="entry name" value="URIDINE KINASE"/>
    <property type="match status" value="1"/>
</dbReference>